<organism evidence="1 2">
    <name type="scientific">Limobrevibacterium gyesilva</name>
    <dbReference type="NCBI Taxonomy" id="2991712"/>
    <lineage>
        <taxon>Bacteria</taxon>
        <taxon>Pseudomonadati</taxon>
        <taxon>Pseudomonadota</taxon>
        <taxon>Alphaproteobacteria</taxon>
        <taxon>Acetobacterales</taxon>
        <taxon>Acetobacteraceae</taxon>
        <taxon>Limobrevibacterium</taxon>
    </lineage>
</organism>
<dbReference type="RefSeq" id="WP_264716607.1">
    <property type="nucleotide sequence ID" value="NZ_JAPDNT010000044.1"/>
</dbReference>
<reference evidence="1" key="1">
    <citation type="submission" date="2022-09" db="EMBL/GenBank/DDBJ databases">
        <title>Rhodovastum sp. nov. RN2-1 isolated from soil in Seongnam, South Korea.</title>
        <authorList>
            <person name="Le N.T."/>
        </authorList>
    </citation>
    <scope>NUCLEOTIDE SEQUENCE</scope>
    <source>
        <strain evidence="1">RN2-1</strain>
    </source>
</reference>
<keyword evidence="2" id="KW-1185">Reference proteome</keyword>
<accession>A0AA42CK81</accession>
<protein>
    <submittedName>
        <fullName evidence="1">Contractile injection system protein, VgrG/Pvc8 family</fullName>
    </submittedName>
</protein>
<gene>
    <name evidence="1" type="ORF">OL599_24100</name>
</gene>
<proteinExistence type="predicted"/>
<dbReference type="Proteomes" id="UP001165679">
    <property type="component" value="Unassembled WGS sequence"/>
</dbReference>
<dbReference type="AlphaFoldDB" id="A0AA42CK81"/>
<name>A0AA42CK81_9PROT</name>
<sequence>MSGVLDFGVRRPRLRVLADGALVGGVIDAEVINNNHYAADRFRLTAADPAGFAALAGRAELQVDVQVSLDGGFAFTSLIQGAVDTVEIDVAGGTVHLDGRDLSAALIEARTQETFANNTASEIAEQLAARHGLTPDVQRTTTPAGRYWQLEHDRIVLNQFGRATTEWDLLVTLAQFEGFDVWVSGTTLHFRPPPAAVAAAVLRAADVTGLRLERSLTLARDIQVTVKSWNSRQQNAFVQTARRRTASRESGRVQNYVYVVPNLTPDEALKYAQARLAELTQHERVVSAEMPGDLALMPRMMLRLEGTGTAFDQDYWIDRVERQVSVAHGFTQSLRAKNASTGSQATAPGDKVISVWTAS</sequence>
<evidence type="ECO:0000313" key="2">
    <source>
        <dbReference type="Proteomes" id="UP001165679"/>
    </source>
</evidence>
<dbReference type="EMBL" id="JAPDNT010000044">
    <property type="protein sequence ID" value="MCW3477647.1"/>
    <property type="molecule type" value="Genomic_DNA"/>
</dbReference>
<comment type="caution">
    <text evidence="1">The sequence shown here is derived from an EMBL/GenBank/DDBJ whole genome shotgun (WGS) entry which is preliminary data.</text>
</comment>
<reference evidence="1" key="2">
    <citation type="submission" date="2022-10" db="EMBL/GenBank/DDBJ databases">
        <authorList>
            <person name="Trinh H.N."/>
        </authorList>
    </citation>
    <scope>NUCLEOTIDE SEQUENCE</scope>
    <source>
        <strain evidence="1">RN2-1</strain>
    </source>
</reference>
<dbReference type="Pfam" id="PF05954">
    <property type="entry name" value="Phage_GPD"/>
    <property type="match status" value="1"/>
</dbReference>
<dbReference type="SUPFAM" id="SSF69279">
    <property type="entry name" value="Phage tail proteins"/>
    <property type="match status" value="1"/>
</dbReference>
<evidence type="ECO:0000313" key="1">
    <source>
        <dbReference type="EMBL" id="MCW3477647.1"/>
    </source>
</evidence>